<sequence>MNIILEPYPWIAEGTQNETKWNPDNISTFFSNWKVNVLKPLIDDIANPYNVDALNIGSNFVNIEPEEKNWCDTIDYVRTYYKGLVTYRTNRWDTASFDPKSITDYKNKLNNKLFSKLDFISIAAYFELTNNDTNTVENLVSAIECSQAEPNKGQVRNQNIKREIKNFYDKWNKPIFFGELGFPKTNGASIHPWDSGKNKIVNNSEQARCFEAYKIEFENEPWVLGFSVFAIGSQEGEKSYYPSEESTSVIRSWYSKEQ</sequence>
<dbReference type="Proteomes" id="UP000001656">
    <property type="component" value="Chromosome"/>
</dbReference>
<dbReference type="InterPro" id="IPR055151">
    <property type="entry name" value="GH113"/>
</dbReference>
<dbReference type="STRING" id="748727.CLJU_c18720"/>
<evidence type="ECO:0000313" key="1">
    <source>
        <dbReference type="EMBL" id="ADK14934.1"/>
    </source>
</evidence>
<protein>
    <submittedName>
        <fullName evidence="1">Uncharacterized protein</fullName>
    </submittedName>
</protein>
<dbReference type="Pfam" id="PF22612">
    <property type="entry name" value="GH113"/>
    <property type="match status" value="1"/>
</dbReference>
<dbReference type="AlphaFoldDB" id="D8GI72"/>
<reference evidence="1 2" key="1">
    <citation type="journal article" date="2010" name="Proc. Natl. Acad. Sci. U.S.A.">
        <title>Clostridium ljungdahlii represents a microbial production platform based on syngas.</title>
        <authorList>
            <person name="Kopke M."/>
            <person name="Held C."/>
            <person name="Hujer S."/>
            <person name="Liesegang H."/>
            <person name="Wiezer A."/>
            <person name="Wollherr A."/>
            <person name="Ehrenreich A."/>
            <person name="Liebl W."/>
            <person name="Gottschalk G."/>
            <person name="Durre P."/>
        </authorList>
    </citation>
    <scope>NUCLEOTIDE SEQUENCE [LARGE SCALE GENOMIC DNA]</scope>
    <source>
        <strain evidence="2">ATCC 55383 / DSM 13528 / PETC</strain>
    </source>
</reference>
<dbReference type="EMBL" id="CP001666">
    <property type="protein sequence ID" value="ADK14934.1"/>
    <property type="molecule type" value="Genomic_DNA"/>
</dbReference>
<dbReference type="InterPro" id="IPR017853">
    <property type="entry name" value="GH"/>
</dbReference>
<dbReference type="SUPFAM" id="SSF51445">
    <property type="entry name" value="(Trans)glycosidases"/>
    <property type="match status" value="1"/>
</dbReference>
<proteinExistence type="predicted"/>
<dbReference type="HOGENOM" id="CLU_064901_0_0_9"/>
<name>D8GI72_CLOLD</name>
<dbReference type="eggNOG" id="COG2730">
    <property type="taxonomic scope" value="Bacteria"/>
</dbReference>
<evidence type="ECO:0000313" key="2">
    <source>
        <dbReference type="Proteomes" id="UP000001656"/>
    </source>
</evidence>
<accession>D8GI72</accession>
<dbReference type="KEGG" id="clj:CLJU_c18720"/>
<gene>
    <name evidence="1" type="ordered locus">CLJU_c18720</name>
</gene>
<dbReference type="Gene3D" id="3.20.20.80">
    <property type="entry name" value="Glycosidases"/>
    <property type="match status" value="1"/>
</dbReference>
<organism evidence="1 2">
    <name type="scientific">Clostridium ljungdahlii (strain ATCC 55383 / DSM 13528 / PETC)</name>
    <dbReference type="NCBI Taxonomy" id="748727"/>
    <lineage>
        <taxon>Bacteria</taxon>
        <taxon>Bacillati</taxon>
        <taxon>Bacillota</taxon>
        <taxon>Clostridia</taxon>
        <taxon>Eubacteriales</taxon>
        <taxon>Clostridiaceae</taxon>
        <taxon>Clostridium</taxon>
    </lineage>
</organism>